<dbReference type="InterPro" id="IPR006121">
    <property type="entry name" value="HMA_dom"/>
</dbReference>
<comment type="caution">
    <text evidence="1">The sequence shown here is derived from an EMBL/GenBank/DDBJ whole genome shotgun (WGS) entry which is preliminary data.</text>
</comment>
<protein>
    <submittedName>
        <fullName evidence="1">Cation transporter</fullName>
    </submittedName>
</protein>
<name>A0ABW8PXI2_9GAMM</name>
<evidence type="ECO:0000313" key="1">
    <source>
        <dbReference type="EMBL" id="MFK7161012.1"/>
    </source>
</evidence>
<proteinExistence type="predicted"/>
<gene>
    <name evidence="1" type="ORF">V6U78_08185</name>
</gene>
<dbReference type="RefSeq" id="WP_405339280.1">
    <property type="nucleotide sequence ID" value="NZ_JBANFI010000004.1"/>
</dbReference>
<dbReference type="Proteomes" id="UP001621714">
    <property type="component" value="Unassembled WGS sequence"/>
</dbReference>
<dbReference type="InterPro" id="IPR036163">
    <property type="entry name" value="HMA_dom_sf"/>
</dbReference>
<organism evidence="1 2">
    <name type="scientific">Marinospirillum alkalitolerans</name>
    <dbReference type="NCBI Taxonomy" id="3123374"/>
    <lineage>
        <taxon>Bacteria</taxon>
        <taxon>Pseudomonadati</taxon>
        <taxon>Pseudomonadota</taxon>
        <taxon>Gammaproteobacteria</taxon>
        <taxon>Oceanospirillales</taxon>
        <taxon>Oceanospirillaceae</taxon>
        <taxon>Marinospirillum</taxon>
    </lineage>
</organism>
<dbReference type="Gene3D" id="3.30.70.100">
    <property type="match status" value="1"/>
</dbReference>
<evidence type="ECO:0000313" key="2">
    <source>
        <dbReference type="Proteomes" id="UP001621714"/>
    </source>
</evidence>
<accession>A0ABW8PXI2</accession>
<sequence>MAKVELELLGLTCSGCINKVTEAFITRDDVDQVEVTQHSAHIDGRISTAEAIALIDQLGFEAEEA</sequence>
<dbReference type="CDD" id="cd00371">
    <property type="entry name" value="HMA"/>
    <property type="match status" value="1"/>
</dbReference>
<reference evidence="1 2" key="1">
    <citation type="submission" date="2024-02" db="EMBL/GenBank/DDBJ databases">
        <title>Marinospirillum sp. MEB 164 isolated from Lonar lake sediment.</title>
        <authorList>
            <person name="Joshi A."/>
            <person name="Thite S."/>
        </authorList>
    </citation>
    <scope>NUCLEOTIDE SEQUENCE [LARGE SCALE GENOMIC DNA]</scope>
    <source>
        <strain evidence="1 2">MEB164</strain>
    </source>
</reference>
<dbReference type="EMBL" id="JBANFI010000004">
    <property type="protein sequence ID" value="MFK7161012.1"/>
    <property type="molecule type" value="Genomic_DNA"/>
</dbReference>
<keyword evidence="2" id="KW-1185">Reference proteome</keyword>
<dbReference type="SUPFAM" id="SSF55008">
    <property type="entry name" value="HMA, heavy metal-associated domain"/>
    <property type="match status" value="1"/>
</dbReference>